<accession>X0ZQJ3</accession>
<organism evidence="1">
    <name type="scientific">marine sediment metagenome</name>
    <dbReference type="NCBI Taxonomy" id="412755"/>
    <lineage>
        <taxon>unclassified sequences</taxon>
        <taxon>metagenomes</taxon>
        <taxon>ecological metagenomes</taxon>
    </lineage>
</organism>
<reference evidence="1" key="1">
    <citation type="journal article" date="2014" name="Front. Microbiol.">
        <title>High frequency of phylogenetically diverse reductive dehalogenase-homologous genes in deep subseafloor sedimentary metagenomes.</title>
        <authorList>
            <person name="Kawai M."/>
            <person name="Futagami T."/>
            <person name="Toyoda A."/>
            <person name="Takaki Y."/>
            <person name="Nishi S."/>
            <person name="Hori S."/>
            <person name="Arai W."/>
            <person name="Tsubouchi T."/>
            <person name="Morono Y."/>
            <person name="Uchiyama I."/>
            <person name="Ito T."/>
            <person name="Fujiyama A."/>
            <person name="Inagaki F."/>
            <person name="Takami H."/>
        </authorList>
    </citation>
    <scope>NUCLEOTIDE SEQUENCE</scope>
    <source>
        <strain evidence="1">Expedition CK06-06</strain>
    </source>
</reference>
<dbReference type="EMBL" id="BART01001007">
    <property type="protein sequence ID" value="GAG60352.1"/>
    <property type="molecule type" value="Genomic_DNA"/>
</dbReference>
<feature type="non-terminal residue" evidence="1">
    <location>
        <position position="61"/>
    </location>
</feature>
<dbReference type="AlphaFoldDB" id="X0ZQJ3"/>
<comment type="caution">
    <text evidence="1">The sequence shown here is derived from an EMBL/GenBank/DDBJ whole genome shotgun (WGS) entry which is preliminary data.</text>
</comment>
<protein>
    <submittedName>
        <fullName evidence="1">Uncharacterized protein</fullName>
    </submittedName>
</protein>
<gene>
    <name evidence="1" type="ORF">S01H4_03928</name>
</gene>
<proteinExistence type="predicted"/>
<evidence type="ECO:0000313" key="1">
    <source>
        <dbReference type="EMBL" id="GAG60352.1"/>
    </source>
</evidence>
<sequence>MLEVEEIKLFGMGNFALYKEPIYFLSYKDRNYQQVFYNSSSDYGYWLLDRGLDYTSYINSA</sequence>
<name>X0ZQJ3_9ZZZZ</name>